<gene>
    <name evidence="7" type="ORF">PAMC26577_34800</name>
</gene>
<evidence type="ECO:0000256" key="2">
    <source>
        <dbReference type="ARBA" id="ARBA00005466"/>
    </source>
</evidence>
<evidence type="ECO:0000259" key="6">
    <source>
        <dbReference type="PROSITE" id="PS51387"/>
    </source>
</evidence>
<comment type="cofactor">
    <cofactor evidence="1">
        <name>FAD</name>
        <dbReference type="ChEBI" id="CHEBI:57692"/>
    </cofactor>
</comment>
<proteinExistence type="inferred from homology"/>
<dbReference type="GO" id="GO:0071949">
    <property type="term" value="F:FAD binding"/>
    <property type="evidence" value="ECO:0007669"/>
    <property type="project" value="InterPro"/>
</dbReference>
<keyword evidence="5" id="KW-0560">Oxidoreductase</keyword>
<feature type="domain" description="FAD-binding PCMH-type" evidence="6">
    <location>
        <begin position="42"/>
        <end position="212"/>
    </location>
</feature>
<dbReference type="EMBL" id="NBTZ01000140">
    <property type="protein sequence ID" value="OTP68070.1"/>
    <property type="molecule type" value="Genomic_DNA"/>
</dbReference>
<dbReference type="PROSITE" id="PS51387">
    <property type="entry name" value="FAD_PCMH"/>
    <property type="match status" value="1"/>
</dbReference>
<protein>
    <submittedName>
        <fullName evidence="7">FAD-linked oxidoreductase family</fullName>
    </submittedName>
</protein>
<name>A0A242MA55_CABSO</name>
<organism evidence="7 8">
    <name type="scientific">Caballeronia sordidicola</name>
    <name type="common">Burkholderia sordidicola</name>
    <dbReference type="NCBI Taxonomy" id="196367"/>
    <lineage>
        <taxon>Bacteria</taxon>
        <taxon>Pseudomonadati</taxon>
        <taxon>Pseudomonadota</taxon>
        <taxon>Betaproteobacteria</taxon>
        <taxon>Burkholderiales</taxon>
        <taxon>Burkholderiaceae</taxon>
        <taxon>Caballeronia</taxon>
    </lineage>
</organism>
<comment type="similarity">
    <text evidence="2">Belongs to the oxygen-dependent FAD-linked oxidoreductase family.</text>
</comment>
<keyword evidence="3" id="KW-0285">Flavoprotein</keyword>
<evidence type="ECO:0000256" key="3">
    <source>
        <dbReference type="ARBA" id="ARBA00022630"/>
    </source>
</evidence>
<dbReference type="Gene3D" id="3.30.43.10">
    <property type="entry name" value="Uridine Diphospho-n-acetylenolpyruvylglucosamine Reductase, domain 2"/>
    <property type="match status" value="1"/>
</dbReference>
<dbReference type="InterPro" id="IPR036318">
    <property type="entry name" value="FAD-bd_PCMH-like_sf"/>
</dbReference>
<evidence type="ECO:0000256" key="5">
    <source>
        <dbReference type="ARBA" id="ARBA00023002"/>
    </source>
</evidence>
<evidence type="ECO:0000313" key="8">
    <source>
        <dbReference type="Proteomes" id="UP000195221"/>
    </source>
</evidence>
<dbReference type="PANTHER" id="PTHR42973">
    <property type="entry name" value="BINDING OXIDOREDUCTASE, PUTATIVE (AFU_ORTHOLOGUE AFUA_1G17690)-RELATED"/>
    <property type="match status" value="1"/>
</dbReference>
<dbReference type="InterPro" id="IPR016167">
    <property type="entry name" value="FAD-bd_PCMH_sub1"/>
</dbReference>
<sequence>MDNQDKRSRLTSLRAKLELARCEVDDAPSQSNAVRRRWNGALSPCPALIAGCDSTVQVVSALRAASEENMPISVYSGGRDWEGRSLRDGTVVLDISTMTSIDIDVEKREAVIGGGVTAGQLNEAAGAKKLVAVIGNDGSVGMAGLLLGGGYGPLMGRLGLACDNLLSAEVVLADGSVVTCDAKHEPDLFWALRGGGGNFGIVTSARVRLHKLDEIFAGNIVFAWTDARSALTQYANLMLHAPADLFGAAVMSVGPGGDPIVVISLVWTGESGKGETFVAQAVEAGNPILVKTGPMPTDELLFLTHGKLAQGRGYEVATRWFRDLVPRTLETLVEGFEQRSSPLSSIILHHCHGAATQVAPDETAFGSREPHFTAFIYSTWDLATVDASIHCEWAKHLGTALVPGALPGGYANLLSDTAANQISDAYGPNALRLAQIKTYYDPKRILNAIPLPIVPAGDTHTG</sequence>
<dbReference type="Gene3D" id="3.40.462.20">
    <property type="match status" value="1"/>
</dbReference>
<comment type="caution">
    <text evidence="7">The sequence shown here is derived from an EMBL/GenBank/DDBJ whole genome shotgun (WGS) entry which is preliminary data.</text>
</comment>
<keyword evidence="4" id="KW-0274">FAD</keyword>
<evidence type="ECO:0000313" key="7">
    <source>
        <dbReference type="EMBL" id="OTP68070.1"/>
    </source>
</evidence>
<dbReference type="Gene3D" id="3.30.465.10">
    <property type="match status" value="1"/>
</dbReference>
<dbReference type="PANTHER" id="PTHR42973:SF39">
    <property type="entry name" value="FAD-BINDING PCMH-TYPE DOMAIN-CONTAINING PROTEIN"/>
    <property type="match status" value="1"/>
</dbReference>
<dbReference type="GO" id="GO:0016491">
    <property type="term" value="F:oxidoreductase activity"/>
    <property type="evidence" value="ECO:0007669"/>
    <property type="project" value="UniProtKB-KW"/>
</dbReference>
<dbReference type="SUPFAM" id="SSF56176">
    <property type="entry name" value="FAD-binding/transporter-associated domain-like"/>
    <property type="match status" value="1"/>
</dbReference>
<dbReference type="InterPro" id="IPR006094">
    <property type="entry name" value="Oxid_FAD_bind_N"/>
</dbReference>
<dbReference type="Pfam" id="PF01565">
    <property type="entry name" value="FAD_binding_4"/>
    <property type="match status" value="1"/>
</dbReference>
<dbReference type="RefSeq" id="WP_075359349.1">
    <property type="nucleotide sequence ID" value="NZ_MSRG01000070.1"/>
</dbReference>
<dbReference type="InterPro" id="IPR016166">
    <property type="entry name" value="FAD-bd_PCMH"/>
</dbReference>
<dbReference type="InterPro" id="IPR016169">
    <property type="entry name" value="FAD-bd_PCMH_sub2"/>
</dbReference>
<evidence type="ECO:0000256" key="4">
    <source>
        <dbReference type="ARBA" id="ARBA00022827"/>
    </source>
</evidence>
<evidence type="ECO:0000256" key="1">
    <source>
        <dbReference type="ARBA" id="ARBA00001974"/>
    </source>
</evidence>
<accession>A0A242MA55</accession>
<dbReference type="InterPro" id="IPR050416">
    <property type="entry name" value="FAD-linked_Oxidoreductase"/>
</dbReference>
<reference evidence="7 8" key="1">
    <citation type="submission" date="2017-03" db="EMBL/GenBank/DDBJ databases">
        <title>Genome analysis of strain PAMC 26577.</title>
        <authorList>
            <person name="Oh H.-M."/>
            <person name="Yang J.-A."/>
        </authorList>
    </citation>
    <scope>NUCLEOTIDE SEQUENCE [LARGE SCALE GENOMIC DNA]</scope>
    <source>
        <strain evidence="7 8">PAMC 26577</strain>
    </source>
</reference>
<dbReference type="AlphaFoldDB" id="A0A242MA55"/>
<dbReference type="Proteomes" id="UP000195221">
    <property type="component" value="Unassembled WGS sequence"/>
</dbReference>